<dbReference type="AlphaFoldDB" id="G5R4M5"/>
<evidence type="ECO:0000313" key="2">
    <source>
        <dbReference type="EMBL" id="EHC83615.1"/>
    </source>
</evidence>
<evidence type="ECO:0000313" key="3">
    <source>
        <dbReference type="Proteomes" id="UP000005065"/>
    </source>
</evidence>
<feature type="non-terminal residue" evidence="2">
    <location>
        <position position="39"/>
    </location>
</feature>
<reference evidence="2 3" key="1">
    <citation type="journal article" date="2011" name="BMC Genomics">
        <title>Genome sequencing reveals diversification of virulence factor content and possible host adaptation in distinct subpopulations of Salmonella enterica.</title>
        <authorList>
            <person name="den Bakker H.C."/>
            <person name="Moreno Switt A.I."/>
            <person name="Govoni G."/>
            <person name="Cummings C.A."/>
            <person name="Ranieri M.L."/>
            <person name="Degoricija L."/>
            <person name="Hoelzer K."/>
            <person name="Rodriguez-Rivera L.D."/>
            <person name="Brown S."/>
            <person name="Bolchacova E."/>
            <person name="Furtado M.R."/>
            <person name="Wiedmann M."/>
        </authorList>
    </citation>
    <scope>NUCLEOTIDE SEQUENCE [LARGE SCALE GENOMIC DNA]</scope>
    <source>
        <strain evidence="2 3">A4-543</strain>
    </source>
</reference>
<dbReference type="Proteomes" id="UP000005065">
    <property type="component" value="Unassembled WGS sequence"/>
</dbReference>
<name>G5R4M5_SALSE</name>
<evidence type="ECO:0000256" key="1">
    <source>
        <dbReference type="SAM" id="MobiDB-lite"/>
    </source>
</evidence>
<sequence>MSIVQTDSVNKGQQGDTGGGNKGPAISNLKRHNALERVL</sequence>
<gene>
    <name evidence="2" type="ORF">LTSESEN_4525</name>
</gene>
<dbReference type="EMBL" id="AFCU01001468">
    <property type="protein sequence ID" value="EHC83615.1"/>
    <property type="molecule type" value="Genomic_DNA"/>
</dbReference>
<accession>G5R4M5</accession>
<feature type="region of interest" description="Disordered" evidence="1">
    <location>
        <begin position="1"/>
        <end position="39"/>
    </location>
</feature>
<protein>
    <submittedName>
        <fullName evidence="2">Uncharacterized protein</fullName>
    </submittedName>
</protein>
<proteinExistence type="predicted"/>
<comment type="caution">
    <text evidence="2">The sequence shown here is derived from an EMBL/GenBank/DDBJ whole genome shotgun (WGS) entry which is preliminary data.</text>
</comment>
<organism evidence="2 3">
    <name type="scientific">Salmonella enterica subsp. enterica serovar Senftenberg str. A4-543</name>
    <dbReference type="NCBI Taxonomy" id="913082"/>
    <lineage>
        <taxon>Bacteria</taxon>
        <taxon>Pseudomonadati</taxon>
        <taxon>Pseudomonadota</taxon>
        <taxon>Gammaproteobacteria</taxon>
        <taxon>Enterobacterales</taxon>
        <taxon>Enterobacteriaceae</taxon>
        <taxon>Salmonella</taxon>
    </lineage>
</organism>